<dbReference type="AlphaFoldDB" id="A0A975BRV3"/>
<reference evidence="1" key="1">
    <citation type="journal article" date="2021" name="Microb. Physiol.">
        <title>Proteogenomic Insights into the Physiology of Marine, Sulfate-Reducing, Filamentous Desulfonema limicola and Desulfonema magnum.</title>
        <authorList>
            <person name="Schnaars V."/>
            <person name="Wohlbrand L."/>
            <person name="Scheve S."/>
            <person name="Hinrichs C."/>
            <person name="Reinhardt R."/>
            <person name="Rabus R."/>
        </authorList>
    </citation>
    <scope>NUCLEOTIDE SEQUENCE</scope>
    <source>
        <strain evidence="1">4be13</strain>
    </source>
</reference>
<evidence type="ECO:0000313" key="1">
    <source>
        <dbReference type="EMBL" id="QTA89920.1"/>
    </source>
</evidence>
<proteinExistence type="predicted"/>
<evidence type="ECO:0000313" key="2">
    <source>
        <dbReference type="Proteomes" id="UP000663722"/>
    </source>
</evidence>
<gene>
    <name evidence="1" type="ORF">dnm_059790</name>
</gene>
<dbReference type="EMBL" id="CP061800">
    <property type="protein sequence ID" value="QTA89920.1"/>
    <property type="molecule type" value="Genomic_DNA"/>
</dbReference>
<name>A0A975BRV3_9BACT</name>
<dbReference type="Proteomes" id="UP000663722">
    <property type="component" value="Chromosome"/>
</dbReference>
<sequence length="41" mass="4720">MAHTTICYMSNSIGVIEQNMAVAANLLRLRRQFFYRNPGCQ</sequence>
<accession>A0A975BRV3</accession>
<organism evidence="1 2">
    <name type="scientific">Desulfonema magnum</name>
    <dbReference type="NCBI Taxonomy" id="45655"/>
    <lineage>
        <taxon>Bacteria</taxon>
        <taxon>Pseudomonadati</taxon>
        <taxon>Thermodesulfobacteriota</taxon>
        <taxon>Desulfobacteria</taxon>
        <taxon>Desulfobacterales</taxon>
        <taxon>Desulfococcaceae</taxon>
        <taxon>Desulfonema</taxon>
    </lineage>
</organism>
<protein>
    <submittedName>
        <fullName evidence="1">Uncharacterized protein</fullName>
    </submittedName>
</protein>
<keyword evidence="2" id="KW-1185">Reference proteome</keyword>
<dbReference type="KEGG" id="dmm:dnm_059790"/>